<evidence type="ECO:0000256" key="4">
    <source>
        <dbReference type="ARBA" id="ARBA00022989"/>
    </source>
</evidence>
<dbReference type="OrthoDB" id="110585at2"/>
<dbReference type="RefSeq" id="WP_046376027.1">
    <property type="nucleotide sequence ID" value="NZ_CP010429.1"/>
</dbReference>
<dbReference type="InterPro" id="IPR010651">
    <property type="entry name" value="Sugar_transport"/>
</dbReference>
<dbReference type="Pfam" id="PF07168">
    <property type="entry name" value="Ureide_permease"/>
    <property type="match status" value="1"/>
</dbReference>
<evidence type="ECO:0000256" key="2">
    <source>
        <dbReference type="ARBA" id="ARBA00006117"/>
    </source>
</evidence>
<dbReference type="GO" id="GO:0015144">
    <property type="term" value="F:carbohydrate transmembrane transporter activity"/>
    <property type="evidence" value="ECO:0007669"/>
    <property type="project" value="InterPro"/>
</dbReference>
<keyword evidence="4 6" id="KW-1133">Transmembrane helix</keyword>
<comment type="similarity">
    <text evidence="2">Belongs to the GRP transporter (TC 2.A.7.5) family.</text>
</comment>
<feature type="transmembrane region" description="Helical" evidence="6">
    <location>
        <begin position="109"/>
        <end position="129"/>
    </location>
</feature>
<evidence type="ECO:0000313" key="8">
    <source>
        <dbReference type="Proteomes" id="UP000033054"/>
    </source>
</evidence>
<sequence length="330" mass="35460">MFIISHYPLAVVVCFVTMLCWGSWANTQKLTTQSVPTTIFYRDYTYGILILSLLLAFTLGSFGTQGRSFLVDVKQADRQSILYALVGGFVFNIANMLIVVGIELAGLSVAMPVGIGLALILGVIVNYILSPIGNLSLLLAGVFAIFLAIVFSALAYRSKATTDASVNTRGIVASLVGGFLMSFFFYFVARAMAPDFAQPGRGLLTPYTALVLFAIGVVSSTPLFLPVLRRFASKPADGEIDYRDVSRRNHRIGMLGGMVWCLGLASSLLASGEAGYAISYGLGQGATIVAVLWGVFIWNEFRGAPAASSRYLTLMGLFYVLGLALIIYAK</sequence>
<reference evidence="7 8" key="1">
    <citation type="journal article" date="2014" name="Curr. Microbiol.">
        <title>Spirosoma radiotolerans sp. nov., a gamma-radiation-resistant bacterium isolated from gamma ray-irradiated soil.</title>
        <authorList>
            <person name="Lee J.J."/>
            <person name="Srinivasan S."/>
            <person name="Lim S."/>
            <person name="Joe M."/>
            <person name="Im S."/>
            <person name="Bae S.I."/>
            <person name="Park K.R."/>
            <person name="Han J.H."/>
            <person name="Park S.H."/>
            <person name="Joo B.M."/>
            <person name="Park S.J."/>
            <person name="Kim M.K."/>
        </authorList>
    </citation>
    <scope>NUCLEOTIDE SEQUENCE [LARGE SCALE GENOMIC DNA]</scope>
    <source>
        <strain evidence="7 8">DG5A</strain>
    </source>
</reference>
<dbReference type="GO" id="GO:0016020">
    <property type="term" value="C:membrane"/>
    <property type="evidence" value="ECO:0007669"/>
    <property type="project" value="UniProtKB-SubCell"/>
</dbReference>
<proteinExistence type="inferred from homology"/>
<feature type="transmembrane region" description="Helical" evidence="6">
    <location>
        <begin position="209"/>
        <end position="231"/>
    </location>
</feature>
<evidence type="ECO:0000313" key="7">
    <source>
        <dbReference type="EMBL" id="AKD54431.1"/>
    </source>
</evidence>
<protein>
    <submittedName>
        <fullName evidence="7">Multidrug DMT transporter permease</fullName>
    </submittedName>
</protein>
<dbReference type="PANTHER" id="PTHR16119">
    <property type="entry name" value="TRANSMEMBRANE PROTEIN 144"/>
    <property type="match status" value="1"/>
</dbReference>
<name>A0A0E3V6D3_9BACT</name>
<feature type="transmembrane region" description="Helical" evidence="6">
    <location>
        <begin position="277"/>
        <end position="299"/>
    </location>
</feature>
<organism evidence="7 8">
    <name type="scientific">Spirosoma radiotolerans</name>
    <dbReference type="NCBI Taxonomy" id="1379870"/>
    <lineage>
        <taxon>Bacteria</taxon>
        <taxon>Pseudomonadati</taxon>
        <taxon>Bacteroidota</taxon>
        <taxon>Cytophagia</taxon>
        <taxon>Cytophagales</taxon>
        <taxon>Cytophagaceae</taxon>
        <taxon>Spirosoma</taxon>
    </lineage>
</organism>
<dbReference type="KEGG" id="srd:SD10_05400"/>
<evidence type="ECO:0000256" key="5">
    <source>
        <dbReference type="ARBA" id="ARBA00023136"/>
    </source>
</evidence>
<dbReference type="PATRIC" id="fig|1379870.5.peg.1172"/>
<evidence type="ECO:0000256" key="1">
    <source>
        <dbReference type="ARBA" id="ARBA00004141"/>
    </source>
</evidence>
<feature type="transmembrane region" description="Helical" evidence="6">
    <location>
        <begin position="168"/>
        <end position="189"/>
    </location>
</feature>
<accession>A0A0E3V6D3</accession>
<dbReference type="InterPro" id="IPR009834">
    <property type="entry name" value="Ureide_permease"/>
</dbReference>
<keyword evidence="3 6" id="KW-0812">Transmembrane</keyword>
<comment type="subcellular location">
    <subcellularLocation>
        <location evidence="1">Membrane</location>
        <topology evidence="1">Multi-pass membrane protein</topology>
    </subcellularLocation>
</comment>
<dbReference type="AlphaFoldDB" id="A0A0E3V6D3"/>
<feature type="transmembrane region" description="Helical" evidence="6">
    <location>
        <begin position="252"/>
        <end position="271"/>
    </location>
</feature>
<feature type="transmembrane region" description="Helical" evidence="6">
    <location>
        <begin position="135"/>
        <end position="156"/>
    </location>
</feature>
<keyword evidence="5 6" id="KW-0472">Membrane</keyword>
<keyword evidence="8" id="KW-1185">Reference proteome</keyword>
<dbReference type="PANTHER" id="PTHR16119:SF17">
    <property type="entry name" value="TRANSMEMBRANE PROTEIN 144"/>
    <property type="match status" value="1"/>
</dbReference>
<feature type="transmembrane region" description="Helical" evidence="6">
    <location>
        <begin position="311"/>
        <end position="329"/>
    </location>
</feature>
<dbReference type="HOGENOM" id="CLU_078158_0_0_10"/>
<dbReference type="Proteomes" id="UP000033054">
    <property type="component" value="Chromosome"/>
</dbReference>
<dbReference type="STRING" id="1379870.SD10_05400"/>
<gene>
    <name evidence="7" type="ORF">SD10_05400</name>
</gene>
<evidence type="ECO:0000256" key="6">
    <source>
        <dbReference type="SAM" id="Phobius"/>
    </source>
</evidence>
<feature type="transmembrane region" description="Helical" evidence="6">
    <location>
        <begin position="82"/>
        <end position="102"/>
    </location>
</feature>
<feature type="transmembrane region" description="Helical" evidence="6">
    <location>
        <begin position="44"/>
        <end position="62"/>
    </location>
</feature>
<evidence type="ECO:0000256" key="3">
    <source>
        <dbReference type="ARBA" id="ARBA00022692"/>
    </source>
</evidence>
<feature type="transmembrane region" description="Helical" evidence="6">
    <location>
        <begin position="6"/>
        <end position="24"/>
    </location>
</feature>
<dbReference type="EMBL" id="CP010429">
    <property type="protein sequence ID" value="AKD54431.1"/>
    <property type="molecule type" value="Genomic_DNA"/>
</dbReference>